<dbReference type="eggNOG" id="ENOG502R63I">
    <property type="taxonomic scope" value="Eukaryota"/>
</dbReference>
<dbReference type="Proteomes" id="UP000059680">
    <property type="component" value="Chromosome 8"/>
</dbReference>
<dbReference type="EMBL" id="AP014964">
    <property type="protein sequence ID" value="BAT05584.1"/>
    <property type="molecule type" value="Genomic_DNA"/>
</dbReference>
<evidence type="ECO:0000313" key="1">
    <source>
        <dbReference type="EMBL" id="BAT05584.1"/>
    </source>
</evidence>
<dbReference type="InParanoid" id="A0A0P0XGK1"/>
<accession>A0A0P0XGK1</accession>
<dbReference type="PaxDb" id="39947-A0A0P0XGK1"/>
<evidence type="ECO:0000313" key="2">
    <source>
        <dbReference type="Proteomes" id="UP000059680"/>
    </source>
</evidence>
<name>A0A0P0XGK1_ORYSJ</name>
<sequence>MHMHWLLTKFPASLNKGDLRVVHEEWNGPKEEIRLGLEVGIEHGNVLALFHIVVLQPFLERASFVTLPVPSDLVLDVHAFALPFLALLLHQILKTEIENNGECVHTNILFTDRMIKLVSMRAL</sequence>
<reference evidence="1 2" key="3">
    <citation type="journal article" date="2013" name="Rice">
        <title>Improvement of the Oryza sativa Nipponbare reference genome using next generation sequence and optical map data.</title>
        <authorList>
            <person name="Kawahara Y."/>
            <person name="de la Bastide M."/>
            <person name="Hamilton J.P."/>
            <person name="Kanamori H."/>
            <person name="McCombie W.R."/>
            <person name="Ouyang S."/>
            <person name="Schwartz D.C."/>
            <person name="Tanaka T."/>
            <person name="Wu J."/>
            <person name="Zhou S."/>
            <person name="Childs K.L."/>
            <person name="Davidson R.M."/>
            <person name="Lin H."/>
            <person name="Quesada-Ocampo L."/>
            <person name="Vaillancourt B."/>
            <person name="Sakai H."/>
            <person name="Lee S.S."/>
            <person name="Kim J."/>
            <person name="Numa H."/>
            <person name="Itoh T."/>
            <person name="Buell C.R."/>
            <person name="Matsumoto T."/>
        </authorList>
    </citation>
    <scope>NUCLEOTIDE SEQUENCE [LARGE SCALE GENOMIC DNA]</scope>
    <source>
        <strain evidence="2">cv. Nipponbare</strain>
    </source>
</reference>
<gene>
    <name evidence="1" type="ordered locus">Os08g0434566</name>
    <name evidence="1" type="ORF">OSNPB_080434566</name>
</gene>
<dbReference type="OMA" id="PFTARMI"/>
<protein>
    <submittedName>
        <fullName evidence="1">Os08g0434566 protein</fullName>
    </submittedName>
</protein>
<keyword evidence="2" id="KW-1185">Reference proteome</keyword>
<proteinExistence type="predicted"/>
<reference evidence="2" key="1">
    <citation type="journal article" date="2005" name="Nature">
        <title>The map-based sequence of the rice genome.</title>
        <authorList>
            <consortium name="International rice genome sequencing project (IRGSP)"/>
            <person name="Matsumoto T."/>
            <person name="Wu J."/>
            <person name="Kanamori H."/>
            <person name="Katayose Y."/>
            <person name="Fujisawa M."/>
            <person name="Namiki N."/>
            <person name="Mizuno H."/>
            <person name="Yamamoto K."/>
            <person name="Antonio B.A."/>
            <person name="Baba T."/>
            <person name="Sakata K."/>
            <person name="Nagamura Y."/>
            <person name="Aoki H."/>
            <person name="Arikawa K."/>
            <person name="Arita K."/>
            <person name="Bito T."/>
            <person name="Chiden Y."/>
            <person name="Fujitsuka N."/>
            <person name="Fukunaka R."/>
            <person name="Hamada M."/>
            <person name="Harada C."/>
            <person name="Hayashi A."/>
            <person name="Hijishita S."/>
            <person name="Honda M."/>
            <person name="Hosokawa S."/>
            <person name="Ichikawa Y."/>
            <person name="Idonuma A."/>
            <person name="Iijima M."/>
            <person name="Ikeda M."/>
            <person name="Ikeno M."/>
            <person name="Ito K."/>
            <person name="Ito S."/>
            <person name="Ito T."/>
            <person name="Ito Y."/>
            <person name="Ito Y."/>
            <person name="Iwabuchi A."/>
            <person name="Kamiya K."/>
            <person name="Karasawa W."/>
            <person name="Kurita K."/>
            <person name="Katagiri S."/>
            <person name="Kikuta A."/>
            <person name="Kobayashi H."/>
            <person name="Kobayashi N."/>
            <person name="Machita K."/>
            <person name="Maehara T."/>
            <person name="Masukawa M."/>
            <person name="Mizubayashi T."/>
            <person name="Mukai Y."/>
            <person name="Nagasaki H."/>
            <person name="Nagata Y."/>
            <person name="Naito S."/>
            <person name="Nakashima M."/>
            <person name="Nakama Y."/>
            <person name="Nakamichi Y."/>
            <person name="Nakamura M."/>
            <person name="Meguro A."/>
            <person name="Negishi M."/>
            <person name="Ohta I."/>
            <person name="Ohta T."/>
            <person name="Okamoto M."/>
            <person name="Ono N."/>
            <person name="Saji S."/>
            <person name="Sakaguchi M."/>
            <person name="Sakai K."/>
            <person name="Shibata M."/>
            <person name="Shimokawa T."/>
            <person name="Song J."/>
            <person name="Takazaki Y."/>
            <person name="Terasawa K."/>
            <person name="Tsugane M."/>
            <person name="Tsuji K."/>
            <person name="Ueda S."/>
            <person name="Waki K."/>
            <person name="Yamagata H."/>
            <person name="Yamamoto M."/>
            <person name="Yamamoto S."/>
            <person name="Yamane H."/>
            <person name="Yoshiki S."/>
            <person name="Yoshihara R."/>
            <person name="Yukawa K."/>
            <person name="Zhong H."/>
            <person name="Yano M."/>
            <person name="Yuan Q."/>
            <person name="Ouyang S."/>
            <person name="Liu J."/>
            <person name="Jones K.M."/>
            <person name="Gansberger K."/>
            <person name="Moffat K."/>
            <person name="Hill J."/>
            <person name="Bera J."/>
            <person name="Fadrosh D."/>
            <person name="Jin S."/>
            <person name="Johri S."/>
            <person name="Kim M."/>
            <person name="Overton L."/>
            <person name="Reardon M."/>
            <person name="Tsitrin T."/>
            <person name="Vuong H."/>
            <person name="Weaver B."/>
            <person name="Ciecko A."/>
            <person name="Tallon L."/>
            <person name="Jackson J."/>
            <person name="Pai G."/>
            <person name="Aken S.V."/>
            <person name="Utterback T."/>
            <person name="Reidmuller S."/>
            <person name="Feldblyum T."/>
            <person name="Hsiao J."/>
            <person name="Zismann V."/>
            <person name="Iobst S."/>
            <person name="de Vazeille A.R."/>
            <person name="Buell C.R."/>
            <person name="Ying K."/>
            <person name="Li Y."/>
            <person name="Lu T."/>
            <person name="Huang Y."/>
            <person name="Zhao Q."/>
            <person name="Feng Q."/>
            <person name="Zhang L."/>
            <person name="Zhu J."/>
            <person name="Weng Q."/>
            <person name="Mu J."/>
            <person name="Lu Y."/>
            <person name="Fan D."/>
            <person name="Liu Y."/>
            <person name="Guan J."/>
            <person name="Zhang Y."/>
            <person name="Yu S."/>
            <person name="Liu X."/>
            <person name="Zhang Y."/>
            <person name="Hong G."/>
            <person name="Han B."/>
            <person name="Choisne N."/>
            <person name="Demange N."/>
            <person name="Orjeda G."/>
            <person name="Samain S."/>
            <person name="Cattolico L."/>
            <person name="Pelletier E."/>
            <person name="Couloux A."/>
            <person name="Segurens B."/>
            <person name="Wincker P."/>
            <person name="D'Hont A."/>
            <person name="Scarpelli C."/>
            <person name="Weissenbach J."/>
            <person name="Salanoubat M."/>
            <person name="Quetier F."/>
            <person name="Yu Y."/>
            <person name="Kim H.R."/>
            <person name="Rambo T."/>
            <person name="Currie J."/>
            <person name="Collura K."/>
            <person name="Luo M."/>
            <person name="Yang T."/>
            <person name="Ammiraju J.S.S."/>
            <person name="Engler F."/>
            <person name="Soderlund C."/>
            <person name="Wing R.A."/>
            <person name="Palmer L.E."/>
            <person name="de la Bastide M."/>
            <person name="Spiegel L."/>
            <person name="Nascimento L."/>
            <person name="Zutavern T."/>
            <person name="O'Shaughnessy A."/>
            <person name="Dike S."/>
            <person name="Dedhia N."/>
            <person name="Preston R."/>
            <person name="Balija V."/>
            <person name="McCombie W.R."/>
            <person name="Chow T."/>
            <person name="Chen H."/>
            <person name="Chung M."/>
            <person name="Chen C."/>
            <person name="Shaw J."/>
            <person name="Wu H."/>
            <person name="Hsiao K."/>
            <person name="Chao Y."/>
            <person name="Chu M."/>
            <person name="Cheng C."/>
            <person name="Hour A."/>
            <person name="Lee P."/>
            <person name="Lin S."/>
            <person name="Lin Y."/>
            <person name="Liou J."/>
            <person name="Liu S."/>
            <person name="Hsing Y."/>
            <person name="Raghuvanshi S."/>
            <person name="Mohanty A."/>
            <person name="Bharti A.K."/>
            <person name="Gaur A."/>
            <person name="Gupta V."/>
            <person name="Kumar D."/>
            <person name="Ravi V."/>
            <person name="Vij S."/>
            <person name="Kapur A."/>
            <person name="Khurana P."/>
            <person name="Khurana P."/>
            <person name="Khurana J.P."/>
            <person name="Tyagi A.K."/>
            <person name="Gaikwad K."/>
            <person name="Singh A."/>
            <person name="Dalal V."/>
            <person name="Srivastava S."/>
            <person name="Dixit A."/>
            <person name="Pal A.K."/>
            <person name="Ghazi I.A."/>
            <person name="Yadav M."/>
            <person name="Pandit A."/>
            <person name="Bhargava A."/>
            <person name="Sureshbabu K."/>
            <person name="Batra K."/>
            <person name="Sharma T.R."/>
            <person name="Mohapatra T."/>
            <person name="Singh N.K."/>
            <person name="Messing J."/>
            <person name="Nelson A.B."/>
            <person name="Fuks G."/>
            <person name="Kavchok S."/>
            <person name="Keizer G."/>
            <person name="Linton E."/>
            <person name="Llaca V."/>
            <person name="Song R."/>
            <person name="Tanyolac B."/>
            <person name="Young S."/>
            <person name="Ho-Il K."/>
            <person name="Hahn J.H."/>
            <person name="Sangsakoo G."/>
            <person name="Vanavichit A."/>
            <person name="de Mattos Luiz.A.T."/>
            <person name="Zimmer P.D."/>
            <person name="Malone G."/>
            <person name="Dellagostin O."/>
            <person name="de Oliveira A.C."/>
            <person name="Bevan M."/>
            <person name="Bancroft I."/>
            <person name="Minx P."/>
            <person name="Cordum H."/>
            <person name="Wilson R."/>
            <person name="Cheng Z."/>
            <person name="Jin W."/>
            <person name="Jiang J."/>
            <person name="Leong S.A."/>
            <person name="Iwama H."/>
            <person name="Gojobori T."/>
            <person name="Itoh T."/>
            <person name="Niimura Y."/>
            <person name="Fujii Y."/>
            <person name="Habara T."/>
            <person name="Sakai H."/>
            <person name="Sato Y."/>
            <person name="Wilson G."/>
            <person name="Kumar K."/>
            <person name="McCouch S."/>
            <person name="Juretic N."/>
            <person name="Hoen D."/>
            <person name="Wright S."/>
            <person name="Bruskiewich R."/>
            <person name="Bureau T."/>
            <person name="Miyao A."/>
            <person name="Hirochika H."/>
            <person name="Nishikawa T."/>
            <person name="Kadowaki K."/>
            <person name="Sugiura M."/>
            <person name="Burr B."/>
            <person name="Sasaki T."/>
        </authorList>
    </citation>
    <scope>NUCLEOTIDE SEQUENCE [LARGE SCALE GENOMIC DNA]</scope>
    <source>
        <strain evidence="2">cv. Nipponbare</strain>
    </source>
</reference>
<dbReference type="AlphaFoldDB" id="A0A0P0XGK1"/>
<reference evidence="1 2" key="2">
    <citation type="journal article" date="2013" name="Plant Cell Physiol.">
        <title>Rice Annotation Project Database (RAP-DB): an integrative and interactive database for rice genomics.</title>
        <authorList>
            <person name="Sakai H."/>
            <person name="Lee S.S."/>
            <person name="Tanaka T."/>
            <person name="Numa H."/>
            <person name="Kim J."/>
            <person name="Kawahara Y."/>
            <person name="Wakimoto H."/>
            <person name="Yang C.C."/>
            <person name="Iwamoto M."/>
            <person name="Abe T."/>
            <person name="Yamada Y."/>
            <person name="Muto A."/>
            <person name="Inokuchi H."/>
            <person name="Ikemura T."/>
            <person name="Matsumoto T."/>
            <person name="Sasaki T."/>
            <person name="Itoh T."/>
        </authorList>
    </citation>
    <scope>NUCLEOTIDE SEQUENCE [LARGE SCALE GENOMIC DNA]</scope>
    <source>
        <strain evidence="2">cv. Nipponbare</strain>
    </source>
</reference>
<dbReference type="Gramene" id="Os08t0434566-01">
    <property type="protein sequence ID" value="Os08t0434566-01"/>
    <property type="gene ID" value="Os08g0434566"/>
</dbReference>
<organism evidence="1 2">
    <name type="scientific">Oryza sativa subsp. japonica</name>
    <name type="common">Rice</name>
    <dbReference type="NCBI Taxonomy" id="39947"/>
    <lineage>
        <taxon>Eukaryota</taxon>
        <taxon>Viridiplantae</taxon>
        <taxon>Streptophyta</taxon>
        <taxon>Embryophyta</taxon>
        <taxon>Tracheophyta</taxon>
        <taxon>Spermatophyta</taxon>
        <taxon>Magnoliopsida</taxon>
        <taxon>Liliopsida</taxon>
        <taxon>Poales</taxon>
        <taxon>Poaceae</taxon>
        <taxon>BOP clade</taxon>
        <taxon>Oryzoideae</taxon>
        <taxon>Oryzeae</taxon>
        <taxon>Oryzinae</taxon>
        <taxon>Oryza</taxon>
        <taxon>Oryza sativa</taxon>
    </lineage>
</organism>